<proteinExistence type="predicted"/>
<dbReference type="EMBL" id="KV425945">
    <property type="protein sequence ID" value="KZV96252.1"/>
    <property type="molecule type" value="Genomic_DNA"/>
</dbReference>
<gene>
    <name evidence="2" type="ORF">EXIGLDRAFT_747728</name>
</gene>
<evidence type="ECO:0000313" key="2">
    <source>
        <dbReference type="EMBL" id="KZV96252.1"/>
    </source>
</evidence>
<protein>
    <submittedName>
        <fullName evidence="2">Uncharacterized protein</fullName>
    </submittedName>
</protein>
<keyword evidence="1" id="KW-0732">Signal</keyword>
<keyword evidence="3" id="KW-1185">Reference proteome</keyword>
<sequence length="140" mass="13879">MIFTTAISTLALAVFVSGAGINCNLDPLTITNWSTSVSTGPGGVTTTTITFDVTSPDAGTAPSSSCTGTVVGRNSVASGGDCTDGGSYTLQGPSGTLAVRLPRECPAGVEGTLTASGQVPTEQCTQTANGETCPPFQLEA</sequence>
<dbReference type="Proteomes" id="UP000077266">
    <property type="component" value="Unassembled WGS sequence"/>
</dbReference>
<dbReference type="InParanoid" id="A0A165KFE0"/>
<evidence type="ECO:0000256" key="1">
    <source>
        <dbReference type="SAM" id="SignalP"/>
    </source>
</evidence>
<feature type="signal peptide" evidence="1">
    <location>
        <begin position="1"/>
        <end position="18"/>
    </location>
</feature>
<name>A0A165KFE0_EXIGL</name>
<accession>A0A165KFE0</accession>
<evidence type="ECO:0000313" key="3">
    <source>
        <dbReference type="Proteomes" id="UP000077266"/>
    </source>
</evidence>
<dbReference type="AlphaFoldDB" id="A0A165KFE0"/>
<reference evidence="2 3" key="1">
    <citation type="journal article" date="2016" name="Mol. Biol. Evol.">
        <title>Comparative Genomics of Early-Diverging Mushroom-Forming Fungi Provides Insights into the Origins of Lignocellulose Decay Capabilities.</title>
        <authorList>
            <person name="Nagy L.G."/>
            <person name="Riley R."/>
            <person name="Tritt A."/>
            <person name="Adam C."/>
            <person name="Daum C."/>
            <person name="Floudas D."/>
            <person name="Sun H."/>
            <person name="Yadav J.S."/>
            <person name="Pangilinan J."/>
            <person name="Larsson K.H."/>
            <person name="Matsuura K."/>
            <person name="Barry K."/>
            <person name="Labutti K."/>
            <person name="Kuo R."/>
            <person name="Ohm R.A."/>
            <person name="Bhattacharya S.S."/>
            <person name="Shirouzu T."/>
            <person name="Yoshinaga Y."/>
            <person name="Martin F.M."/>
            <person name="Grigoriev I.V."/>
            <person name="Hibbett D.S."/>
        </authorList>
    </citation>
    <scope>NUCLEOTIDE SEQUENCE [LARGE SCALE GENOMIC DNA]</scope>
    <source>
        <strain evidence="2 3">HHB12029</strain>
    </source>
</reference>
<feature type="chain" id="PRO_5007860892" evidence="1">
    <location>
        <begin position="19"/>
        <end position="140"/>
    </location>
</feature>
<organism evidence="2 3">
    <name type="scientific">Exidia glandulosa HHB12029</name>
    <dbReference type="NCBI Taxonomy" id="1314781"/>
    <lineage>
        <taxon>Eukaryota</taxon>
        <taxon>Fungi</taxon>
        <taxon>Dikarya</taxon>
        <taxon>Basidiomycota</taxon>
        <taxon>Agaricomycotina</taxon>
        <taxon>Agaricomycetes</taxon>
        <taxon>Auriculariales</taxon>
        <taxon>Exidiaceae</taxon>
        <taxon>Exidia</taxon>
    </lineage>
</organism>